<feature type="compositionally biased region" description="Polar residues" evidence="8">
    <location>
        <begin position="1"/>
        <end position="16"/>
    </location>
</feature>
<evidence type="ECO:0000256" key="5">
    <source>
        <dbReference type="ARBA" id="ARBA00036527"/>
    </source>
</evidence>
<comment type="similarity">
    <text evidence="1">Belongs to the ATP-dependent AMP-binding enzyme family.</text>
</comment>
<feature type="non-terminal residue" evidence="9">
    <location>
        <position position="1"/>
    </location>
</feature>
<evidence type="ECO:0000256" key="3">
    <source>
        <dbReference type="ARBA" id="ARBA00022832"/>
    </source>
</evidence>
<keyword evidence="2" id="KW-0436">Ligase</keyword>
<dbReference type="GO" id="GO:0005324">
    <property type="term" value="F:long-chain fatty acid transmembrane transporter activity"/>
    <property type="evidence" value="ECO:0007669"/>
    <property type="project" value="TreeGrafter"/>
</dbReference>
<dbReference type="Proteomes" id="UP000735302">
    <property type="component" value="Unassembled WGS sequence"/>
</dbReference>
<keyword evidence="3" id="KW-0443">Lipid metabolism</keyword>
<gene>
    <name evidence="9" type="ORF">PoB_006338800</name>
</gene>
<evidence type="ECO:0000256" key="2">
    <source>
        <dbReference type="ARBA" id="ARBA00022598"/>
    </source>
</evidence>
<accession>A0AAV4CYA6</accession>
<name>A0AAV4CYA6_9GAST</name>
<dbReference type="PANTHER" id="PTHR43107">
    <property type="entry name" value="LONG-CHAIN FATTY ACID TRANSPORT PROTEIN"/>
    <property type="match status" value="1"/>
</dbReference>
<feature type="compositionally biased region" description="Acidic residues" evidence="8">
    <location>
        <begin position="32"/>
        <end position="48"/>
    </location>
</feature>
<dbReference type="Gene3D" id="3.30.300.30">
    <property type="match status" value="1"/>
</dbReference>
<evidence type="ECO:0000256" key="1">
    <source>
        <dbReference type="ARBA" id="ARBA00006432"/>
    </source>
</evidence>
<dbReference type="GO" id="GO:0005789">
    <property type="term" value="C:endoplasmic reticulum membrane"/>
    <property type="evidence" value="ECO:0007669"/>
    <property type="project" value="TreeGrafter"/>
</dbReference>
<evidence type="ECO:0000256" key="4">
    <source>
        <dbReference type="ARBA" id="ARBA00026121"/>
    </source>
</evidence>
<evidence type="ECO:0000313" key="9">
    <source>
        <dbReference type="EMBL" id="GFO36883.1"/>
    </source>
</evidence>
<dbReference type="EMBL" id="BLXT01007159">
    <property type="protein sequence ID" value="GFO36883.1"/>
    <property type="molecule type" value="Genomic_DNA"/>
</dbReference>
<dbReference type="PANTHER" id="PTHR43107:SF22">
    <property type="entry name" value="VERY LONG-CHAIN ACYL-COA SYNTHETASE"/>
    <property type="match status" value="1"/>
</dbReference>
<dbReference type="GO" id="GO:0044539">
    <property type="term" value="P:long-chain fatty acid import into cell"/>
    <property type="evidence" value="ECO:0007669"/>
    <property type="project" value="TreeGrafter"/>
</dbReference>
<organism evidence="9 10">
    <name type="scientific">Plakobranchus ocellatus</name>
    <dbReference type="NCBI Taxonomy" id="259542"/>
    <lineage>
        <taxon>Eukaryota</taxon>
        <taxon>Metazoa</taxon>
        <taxon>Spiralia</taxon>
        <taxon>Lophotrochozoa</taxon>
        <taxon>Mollusca</taxon>
        <taxon>Gastropoda</taxon>
        <taxon>Heterobranchia</taxon>
        <taxon>Euthyneura</taxon>
        <taxon>Panpulmonata</taxon>
        <taxon>Sacoglossa</taxon>
        <taxon>Placobranchoidea</taxon>
        <taxon>Plakobranchidae</taxon>
        <taxon>Plakobranchus</taxon>
    </lineage>
</organism>
<evidence type="ECO:0000256" key="8">
    <source>
        <dbReference type="SAM" id="MobiDB-lite"/>
    </source>
</evidence>
<evidence type="ECO:0000256" key="7">
    <source>
        <dbReference type="ARBA" id="ARBA00048666"/>
    </source>
</evidence>
<dbReference type="EC" id="6.2.1.3" evidence="4"/>
<dbReference type="FunFam" id="3.30.300.30:FF:000002">
    <property type="entry name" value="Long-chain fatty acid transport protein 1"/>
    <property type="match status" value="1"/>
</dbReference>
<dbReference type="InterPro" id="IPR045851">
    <property type="entry name" value="AMP-bd_C_sf"/>
</dbReference>
<reference evidence="9 10" key="1">
    <citation type="journal article" date="2021" name="Elife">
        <title>Chloroplast acquisition without the gene transfer in kleptoplastic sea slugs, Plakobranchus ocellatus.</title>
        <authorList>
            <person name="Maeda T."/>
            <person name="Takahashi S."/>
            <person name="Yoshida T."/>
            <person name="Shimamura S."/>
            <person name="Takaki Y."/>
            <person name="Nagai Y."/>
            <person name="Toyoda A."/>
            <person name="Suzuki Y."/>
            <person name="Arimoto A."/>
            <person name="Ishii H."/>
            <person name="Satoh N."/>
            <person name="Nishiyama T."/>
            <person name="Hasebe M."/>
            <person name="Maruyama T."/>
            <person name="Minagawa J."/>
            <person name="Obokata J."/>
            <person name="Shigenobu S."/>
        </authorList>
    </citation>
    <scope>NUCLEOTIDE SEQUENCE [LARGE SCALE GENOMIC DNA]</scope>
</reference>
<feature type="region of interest" description="Disordered" evidence="8">
    <location>
        <begin position="1"/>
        <end position="70"/>
    </location>
</feature>
<comment type="catalytic activity">
    <reaction evidence="5">
        <text>a very long-chain fatty acid + ATP + CoA = a very long-chain fatty acyl-CoA + AMP + diphosphate</text>
        <dbReference type="Rhea" id="RHEA:54536"/>
        <dbReference type="ChEBI" id="CHEBI:30616"/>
        <dbReference type="ChEBI" id="CHEBI:33019"/>
        <dbReference type="ChEBI" id="CHEBI:57287"/>
        <dbReference type="ChEBI" id="CHEBI:58950"/>
        <dbReference type="ChEBI" id="CHEBI:138261"/>
        <dbReference type="ChEBI" id="CHEBI:456215"/>
    </reaction>
    <physiologicalReaction direction="left-to-right" evidence="5">
        <dbReference type="Rhea" id="RHEA:54537"/>
    </physiologicalReaction>
</comment>
<dbReference type="GO" id="GO:0005886">
    <property type="term" value="C:plasma membrane"/>
    <property type="evidence" value="ECO:0007669"/>
    <property type="project" value="TreeGrafter"/>
</dbReference>
<evidence type="ECO:0000256" key="6">
    <source>
        <dbReference type="ARBA" id="ARBA00041297"/>
    </source>
</evidence>
<keyword evidence="10" id="KW-1185">Reference proteome</keyword>
<proteinExistence type="inferred from homology"/>
<comment type="catalytic activity">
    <reaction evidence="7">
        <text>tetracosanoate + ATP + CoA = tetracosanoyl-CoA + AMP + diphosphate</text>
        <dbReference type="Rhea" id="RHEA:33639"/>
        <dbReference type="ChEBI" id="CHEBI:30616"/>
        <dbReference type="ChEBI" id="CHEBI:31014"/>
        <dbReference type="ChEBI" id="CHEBI:33019"/>
        <dbReference type="ChEBI" id="CHEBI:57287"/>
        <dbReference type="ChEBI" id="CHEBI:65052"/>
        <dbReference type="ChEBI" id="CHEBI:456215"/>
    </reaction>
    <physiologicalReaction direction="left-to-right" evidence="7">
        <dbReference type="Rhea" id="RHEA:33640"/>
    </physiologicalReaction>
</comment>
<dbReference type="SUPFAM" id="SSF56801">
    <property type="entry name" value="Acetyl-CoA synthetase-like"/>
    <property type="match status" value="1"/>
</dbReference>
<comment type="caution">
    <text evidence="9">The sequence shown here is derived from an EMBL/GenBank/DDBJ whole genome shotgun (WGS) entry which is preliminary data.</text>
</comment>
<keyword evidence="3" id="KW-0276">Fatty acid metabolism</keyword>
<dbReference type="AlphaFoldDB" id="A0AAV4CYA6"/>
<sequence>PKDDQAVSTSIQSNDANHFHNGGDTNNFGEGHDDDDDDDGDCDNDDYEGGDKKGDDDNDGGEGEPGLLLSKVPDHLRDKKLYKASVEETEKKLVRDVFVPGDAYMNYGDAFVLDKEYFIYFHDRLGDTFRWKGENVSTKEVADEMSLLPFIEDANVFGVAMPGHDGKAGMAAITLTSNARLGNKELMELYAHVCKELPFYARPLFVRLLPAAVITGTFKNKKVDLAKEGYDLNKVKDPLYFLNHSNKTYSPLTKHDLANFLRSKL</sequence>
<dbReference type="GO" id="GO:0004467">
    <property type="term" value="F:long-chain fatty acid-CoA ligase activity"/>
    <property type="evidence" value="ECO:0007669"/>
    <property type="project" value="UniProtKB-EC"/>
</dbReference>
<evidence type="ECO:0000313" key="10">
    <source>
        <dbReference type="Proteomes" id="UP000735302"/>
    </source>
</evidence>
<protein>
    <recommendedName>
        <fullName evidence="4">long-chain-fatty-acid--CoA ligase</fullName>
        <ecNumber evidence="4">6.2.1.3</ecNumber>
    </recommendedName>
    <alternativeName>
        <fullName evidence="6">Long-chain-fatty-acid--CoA ligase</fullName>
    </alternativeName>
</protein>